<accession>A0ABD2QJ04</accession>
<proteinExistence type="predicted"/>
<organism evidence="1 2">
    <name type="scientific">Cichlidogyrus casuarinus</name>
    <dbReference type="NCBI Taxonomy" id="1844966"/>
    <lineage>
        <taxon>Eukaryota</taxon>
        <taxon>Metazoa</taxon>
        <taxon>Spiralia</taxon>
        <taxon>Lophotrochozoa</taxon>
        <taxon>Platyhelminthes</taxon>
        <taxon>Monogenea</taxon>
        <taxon>Monopisthocotylea</taxon>
        <taxon>Dactylogyridea</taxon>
        <taxon>Ancyrocephalidae</taxon>
        <taxon>Cichlidogyrus</taxon>
    </lineage>
</organism>
<dbReference type="PANTHER" id="PTHR12498">
    <property type="entry name" value="N-TERMINAL ASPARAGINE AMIDOHYDROLASE"/>
    <property type="match status" value="1"/>
</dbReference>
<dbReference type="InterPro" id="IPR026750">
    <property type="entry name" value="NTAN1"/>
</dbReference>
<keyword evidence="2" id="KW-1185">Reference proteome</keyword>
<sequence length="302" mass="34375">MDSALINSAVGEQDLVQLYVKYPILKETALAFNERKQILFSDSRESLYLHQASVAIVNLDESSPTWVGSDDATSCHHLVLVSSKHVLFVHMDHDSRVPKVTPFISRNFDNREAIDCYLVGGFTSKASLALTIFKLLCRLPYNFQLKLLCVAELNTKKENLINHPLHLGIAFNTRTCCLEPARFALSARNPVGVLQHLISMVNSEDLVSTYETNANKLRLALFCTRPLLFFADNCDPRENSTTPEQEPETYIQSFNKLKEFIRECAHRITTEIHLSYSFTNDGWKMDPNAAEEHLKQLRHIAY</sequence>
<evidence type="ECO:0000313" key="1">
    <source>
        <dbReference type="EMBL" id="KAL3319529.1"/>
    </source>
</evidence>
<evidence type="ECO:0000313" key="2">
    <source>
        <dbReference type="Proteomes" id="UP001626550"/>
    </source>
</evidence>
<comment type="caution">
    <text evidence="1">The sequence shown here is derived from an EMBL/GenBank/DDBJ whole genome shotgun (WGS) entry which is preliminary data.</text>
</comment>
<reference evidence="1 2" key="1">
    <citation type="submission" date="2024-11" db="EMBL/GenBank/DDBJ databases">
        <title>Adaptive evolution of stress response genes in parasites aligns with host niche diversity.</title>
        <authorList>
            <person name="Hahn C."/>
            <person name="Resl P."/>
        </authorList>
    </citation>
    <scope>NUCLEOTIDE SEQUENCE [LARGE SCALE GENOMIC DNA]</scope>
    <source>
        <strain evidence="1">EGGRZ-B1_66</strain>
        <tissue evidence="1">Body</tissue>
    </source>
</reference>
<protein>
    <submittedName>
        <fullName evidence="1">N-terminal asparagine</fullName>
    </submittedName>
</protein>
<gene>
    <name evidence="1" type="primary">NTAN1</name>
    <name evidence="1" type="ORF">Ciccas_001805</name>
</gene>
<dbReference type="Proteomes" id="UP001626550">
    <property type="component" value="Unassembled WGS sequence"/>
</dbReference>
<name>A0ABD2QJ04_9PLAT</name>
<dbReference type="EMBL" id="JBJKFK010000128">
    <property type="protein sequence ID" value="KAL3319529.1"/>
    <property type="molecule type" value="Genomic_DNA"/>
</dbReference>
<dbReference type="PANTHER" id="PTHR12498:SF0">
    <property type="entry name" value="PROTEIN N-TERMINAL ASPARAGINE AMIDOHYDROLASE"/>
    <property type="match status" value="1"/>
</dbReference>
<dbReference type="AlphaFoldDB" id="A0ABD2QJ04"/>
<dbReference type="Pfam" id="PF14736">
    <property type="entry name" value="N_Asn_amidohyd"/>
    <property type="match status" value="1"/>
</dbReference>